<comment type="caution">
    <text evidence="1">The sequence shown here is derived from an EMBL/GenBank/DDBJ whole genome shotgun (WGS) entry which is preliminary data.</text>
</comment>
<name>A0AAD6VQ87_9AGAR</name>
<evidence type="ECO:0000313" key="2">
    <source>
        <dbReference type="Proteomes" id="UP001219525"/>
    </source>
</evidence>
<protein>
    <submittedName>
        <fullName evidence="1">Uncharacterized protein</fullName>
    </submittedName>
</protein>
<accession>A0AAD6VQ87</accession>
<sequence length="241" mass="25877">MSQKLPILFLGGLQLGVKTKISCPHTLRYSNYQAPSFSSPSCGTVDLVLNFLGPSEPENSWEVANAYVVMFSSGHEQLGIPGAWEAASAAWQLLHVGNRNHLVRLEGGSWGEQQQCIHFSRRVLAAPSDCKALSTVGAGRWRANAGDATAAHTLYFRAAQLHGLLSTLSTVVLTQRWQTRDGGSAEEAGGIAEPEDGLARGCTGLARGWHPRKRRVRSAGPPVRLTCDAASATMARDGKFI</sequence>
<dbReference type="EMBL" id="JARJCW010000012">
    <property type="protein sequence ID" value="KAJ7218563.1"/>
    <property type="molecule type" value="Genomic_DNA"/>
</dbReference>
<evidence type="ECO:0000313" key="1">
    <source>
        <dbReference type="EMBL" id="KAJ7218563.1"/>
    </source>
</evidence>
<keyword evidence="2" id="KW-1185">Reference proteome</keyword>
<organism evidence="1 2">
    <name type="scientific">Mycena pura</name>
    <dbReference type="NCBI Taxonomy" id="153505"/>
    <lineage>
        <taxon>Eukaryota</taxon>
        <taxon>Fungi</taxon>
        <taxon>Dikarya</taxon>
        <taxon>Basidiomycota</taxon>
        <taxon>Agaricomycotina</taxon>
        <taxon>Agaricomycetes</taxon>
        <taxon>Agaricomycetidae</taxon>
        <taxon>Agaricales</taxon>
        <taxon>Marasmiineae</taxon>
        <taxon>Mycenaceae</taxon>
        <taxon>Mycena</taxon>
    </lineage>
</organism>
<reference evidence="1" key="1">
    <citation type="submission" date="2023-03" db="EMBL/GenBank/DDBJ databases">
        <title>Massive genome expansion in bonnet fungi (Mycena s.s.) driven by repeated elements and novel gene families across ecological guilds.</title>
        <authorList>
            <consortium name="Lawrence Berkeley National Laboratory"/>
            <person name="Harder C.B."/>
            <person name="Miyauchi S."/>
            <person name="Viragh M."/>
            <person name="Kuo A."/>
            <person name="Thoen E."/>
            <person name="Andreopoulos B."/>
            <person name="Lu D."/>
            <person name="Skrede I."/>
            <person name="Drula E."/>
            <person name="Henrissat B."/>
            <person name="Morin E."/>
            <person name="Kohler A."/>
            <person name="Barry K."/>
            <person name="LaButti K."/>
            <person name="Morin E."/>
            <person name="Salamov A."/>
            <person name="Lipzen A."/>
            <person name="Mereny Z."/>
            <person name="Hegedus B."/>
            <person name="Baldrian P."/>
            <person name="Stursova M."/>
            <person name="Weitz H."/>
            <person name="Taylor A."/>
            <person name="Grigoriev I.V."/>
            <person name="Nagy L.G."/>
            <person name="Martin F."/>
            <person name="Kauserud H."/>
        </authorList>
    </citation>
    <scope>NUCLEOTIDE SEQUENCE</scope>
    <source>
        <strain evidence="1">9144</strain>
    </source>
</reference>
<gene>
    <name evidence="1" type="ORF">GGX14DRAFT_390330</name>
</gene>
<proteinExistence type="predicted"/>
<dbReference type="AlphaFoldDB" id="A0AAD6VQ87"/>
<dbReference type="Proteomes" id="UP001219525">
    <property type="component" value="Unassembled WGS sequence"/>
</dbReference>